<evidence type="ECO:0000313" key="2">
    <source>
        <dbReference type="Proteomes" id="UP000309038"/>
    </source>
</evidence>
<comment type="caution">
    <text evidence="1">The sequence shown here is derived from an EMBL/GenBank/DDBJ whole genome shotgun (WGS) entry which is preliminary data.</text>
</comment>
<name>A0A4S4KBD6_9APHY</name>
<gene>
    <name evidence="1" type="ORF">EW026_g6323</name>
</gene>
<dbReference type="EMBL" id="SGPJ01000336">
    <property type="protein sequence ID" value="THG95306.1"/>
    <property type="molecule type" value="Genomic_DNA"/>
</dbReference>
<sequence length="52" mass="6033">MPQPSLCLDIFVTWHADMNDHDCFTCRRETVTYAGFHSFTGNYDKRDSEDSA</sequence>
<dbReference type="AlphaFoldDB" id="A0A4S4KBD6"/>
<evidence type="ECO:0000313" key="1">
    <source>
        <dbReference type="EMBL" id="THG95306.1"/>
    </source>
</evidence>
<reference evidence="1 2" key="1">
    <citation type="submission" date="2019-02" db="EMBL/GenBank/DDBJ databases">
        <title>Genome sequencing of the rare red list fungi Phlebia centrifuga.</title>
        <authorList>
            <person name="Buettner E."/>
            <person name="Kellner H."/>
        </authorList>
    </citation>
    <scope>NUCLEOTIDE SEQUENCE [LARGE SCALE GENOMIC DNA]</scope>
    <source>
        <strain evidence="1 2">DSM 108282</strain>
    </source>
</reference>
<protein>
    <submittedName>
        <fullName evidence="1">Uncharacterized protein</fullName>
    </submittedName>
</protein>
<accession>A0A4S4KBD6</accession>
<organism evidence="1 2">
    <name type="scientific">Hermanssonia centrifuga</name>
    <dbReference type="NCBI Taxonomy" id="98765"/>
    <lineage>
        <taxon>Eukaryota</taxon>
        <taxon>Fungi</taxon>
        <taxon>Dikarya</taxon>
        <taxon>Basidiomycota</taxon>
        <taxon>Agaricomycotina</taxon>
        <taxon>Agaricomycetes</taxon>
        <taxon>Polyporales</taxon>
        <taxon>Meruliaceae</taxon>
        <taxon>Hermanssonia</taxon>
    </lineage>
</organism>
<proteinExistence type="predicted"/>
<dbReference type="Proteomes" id="UP000309038">
    <property type="component" value="Unassembled WGS sequence"/>
</dbReference>
<keyword evidence="2" id="KW-1185">Reference proteome</keyword>